<proteinExistence type="predicted"/>
<feature type="transmembrane region" description="Helical" evidence="2">
    <location>
        <begin position="598"/>
        <end position="619"/>
    </location>
</feature>
<evidence type="ECO:0000313" key="4">
    <source>
        <dbReference type="Proteomes" id="UP001500466"/>
    </source>
</evidence>
<feature type="transmembrane region" description="Helical" evidence="2">
    <location>
        <begin position="497"/>
        <end position="520"/>
    </location>
</feature>
<feature type="compositionally biased region" description="Low complexity" evidence="1">
    <location>
        <begin position="400"/>
        <end position="409"/>
    </location>
</feature>
<keyword evidence="2" id="KW-1133">Transmembrane helix</keyword>
<gene>
    <name evidence="3" type="ORF">GCM10023205_70100</name>
</gene>
<dbReference type="EMBL" id="BAABHS010000036">
    <property type="protein sequence ID" value="GAA4989013.1"/>
    <property type="molecule type" value="Genomic_DNA"/>
</dbReference>
<keyword evidence="2" id="KW-0472">Membrane</keyword>
<keyword evidence="2" id="KW-0812">Transmembrane</keyword>
<feature type="compositionally biased region" description="Low complexity" evidence="1">
    <location>
        <begin position="185"/>
        <end position="202"/>
    </location>
</feature>
<feature type="region of interest" description="Disordered" evidence="1">
    <location>
        <begin position="185"/>
        <end position="214"/>
    </location>
</feature>
<feature type="transmembrane region" description="Helical" evidence="2">
    <location>
        <begin position="163"/>
        <end position="183"/>
    </location>
</feature>
<reference evidence="4" key="1">
    <citation type="journal article" date="2019" name="Int. J. Syst. Evol. Microbiol.">
        <title>The Global Catalogue of Microorganisms (GCM) 10K type strain sequencing project: providing services to taxonomists for standard genome sequencing and annotation.</title>
        <authorList>
            <consortium name="The Broad Institute Genomics Platform"/>
            <consortium name="The Broad Institute Genome Sequencing Center for Infectious Disease"/>
            <person name="Wu L."/>
            <person name="Ma J."/>
        </authorList>
    </citation>
    <scope>NUCLEOTIDE SEQUENCE [LARGE SCALE GENOMIC DNA]</scope>
    <source>
        <strain evidence="4">JCM 17986</strain>
    </source>
</reference>
<evidence type="ECO:0000313" key="3">
    <source>
        <dbReference type="EMBL" id="GAA4989013.1"/>
    </source>
</evidence>
<feature type="compositionally biased region" description="Polar residues" evidence="1">
    <location>
        <begin position="203"/>
        <end position="214"/>
    </location>
</feature>
<evidence type="ECO:0000256" key="2">
    <source>
        <dbReference type="SAM" id="Phobius"/>
    </source>
</evidence>
<evidence type="ECO:0008006" key="5">
    <source>
        <dbReference type="Google" id="ProtNLM"/>
    </source>
</evidence>
<feature type="region of interest" description="Disordered" evidence="1">
    <location>
        <begin position="366"/>
        <end position="439"/>
    </location>
</feature>
<name>A0ABP9I623_9ACTN</name>
<dbReference type="Proteomes" id="UP001500466">
    <property type="component" value="Unassembled WGS sequence"/>
</dbReference>
<feature type="transmembrane region" description="Helical" evidence="2">
    <location>
        <begin position="65"/>
        <end position="85"/>
    </location>
</feature>
<keyword evidence="4" id="KW-1185">Reference proteome</keyword>
<accession>A0ABP9I623</accession>
<feature type="transmembrane region" description="Helical" evidence="2">
    <location>
        <begin position="473"/>
        <end position="491"/>
    </location>
</feature>
<protein>
    <recommendedName>
        <fullName evidence="5">PH domain-containing protein</fullName>
    </recommendedName>
</protein>
<organism evidence="3 4">
    <name type="scientific">Yinghuangia aomiensis</name>
    <dbReference type="NCBI Taxonomy" id="676205"/>
    <lineage>
        <taxon>Bacteria</taxon>
        <taxon>Bacillati</taxon>
        <taxon>Actinomycetota</taxon>
        <taxon>Actinomycetes</taxon>
        <taxon>Kitasatosporales</taxon>
        <taxon>Streptomycetaceae</taxon>
        <taxon>Yinghuangia</taxon>
    </lineage>
</organism>
<feature type="transmembrane region" description="Helical" evidence="2">
    <location>
        <begin position="105"/>
        <end position="126"/>
    </location>
</feature>
<comment type="caution">
    <text evidence="3">The sequence shown here is derived from an EMBL/GenBank/DDBJ whole genome shotgun (WGS) entry which is preliminary data.</text>
</comment>
<sequence>MLVVAAAIVADAPSAVCAGSDVPSGGTSSGVDPGSVSVRGLFGSYANQTTVMAKLGPCGPGVADPVVLGLLVLFAGALLWVPWLAVPAAPAVLLASVWRDPAVSVASGAWWCVLAVLLWGLAALGAQEYTSRGRPWHENAVNDRPLAVLPKDGRGERRHVHRAAALVGAALVVVAVSVTQGIADDPAAPPAAASRSAGDAKSQAGSALPSRQWTTHTPDSEIYAYAFTTPPGAVSVIVDASTTTPRQSGSRFRDSTTELWQSAAALAAAAALLAALQGVAGPSRMALLRRRGRVPARIVLAYVHRPGEAIVYPADDPHGRRPMFRCRIPAGPTTGPDRPREAVLYGELRGGVAAVLAFTDATDTLDGTITTNAPDTPLPPPTPTNADAPPTMEPPPADSTTTLDNADTTTPPPPTNEPEQPHPDRYQTATGLHPVSPSRAPEFRARGLEVTSAQMAPRDKPVVWTAAPRHHRWGLLSAVGAAVIACVVAALRPEPLAAGAALVVAVLLLDRAAVLLAWTISADRRGIRLRTGWRAVTIAWPDLAAVGYRAGTVVARTSAGGRRFLPLGDPELAHAAAVCDAMRARPELRPTEDDDAPAGYPGVHLAVAITALALATWWWTA</sequence>
<evidence type="ECO:0000256" key="1">
    <source>
        <dbReference type="SAM" id="MobiDB-lite"/>
    </source>
</evidence>
<feature type="transmembrane region" description="Helical" evidence="2">
    <location>
        <begin position="259"/>
        <end position="281"/>
    </location>
</feature>